<dbReference type="Proteomes" id="UP001385951">
    <property type="component" value="Unassembled WGS sequence"/>
</dbReference>
<reference evidence="1 2" key="1">
    <citation type="submission" date="2022-09" db="EMBL/GenBank/DDBJ databases">
        <authorList>
            <person name="Palmer J.M."/>
        </authorList>
    </citation>
    <scope>NUCLEOTIDE SEQUENCE [LARGE SCALE GENOMIC DNA]</scope>
    <source>
        <strain evidence="1 2">DSM 7382</strain>
    </source>
</reference>
<evidence type="ECO:0000313" key="2">
    <source>
        <dbReference type="Proteomes" id="UP001385951"/>
    </source>
</evidence>
<sequence>MKGFSLMYLFTKAEAVEDANFCQIVALNSPCAHIKAKHDGGADSAKAIADDTAGFDSEVVVARGAKVMITRTVWQETDMLFLFINNPSYLNILGTLGLVNGVTGTIEDVIWQEGSERSDLPIAVLVSCKTYSGPTLWHTEPQLGFPAGIPVIPITAIRSTSE</sequence>
<gene>
    <name evidence="1" type="ORF">QCA50_019119</name>
</gene>
<comment type="caution">
    <text evidence="1">The sequence shown here is derived from an EMBL/GenBank/DDBJ whole genome shotgun (WGS) entry which is preliminary data.</text>
</comment>
<organism evidence="1 2">
    <name type="scientific">Cerrena zonata</name>
    <dbReference type="NCBI Taxonomy" id="2478898"/>
    <lineage>
        <taxon>Eukaryota</taxon>
        <taxon>Fungi</taxon>
        <taxon>Dikarya</taxon>
        <taxon>Basidiomycota</taxon>
        <taxon>Agaricomycotina</taxon>
        <taxon>Agaricomycetes</taxon>
        <taxon>Polyporales</taxon>
        <taxon>Cerrenaceae</taxon>
        <taxon>Cerrena</taxon>
    </lineage>
</organism>
<dbReference type="EMBL" id="JASBNA010000080">
    <property type="protein sequence ID" value="KAK7677929.1"/>
    <property type="molecule type" value="Genomic_DNA"/>
</dbReference>
<dbReference type="AlphaFoldDB" id="A0AAW0FG79"/>
<proteinExistence type="predicted"/>
<protein>
    <submittedName>
        <fullName evidence="1">Uncharacterized protein</fullName>
    </submittedName>
</protein>
<evidence type="ECO:0000313" key="1">
    <source>
        <dbReference type="EMBL" id="KAK7677929.1"/>
    </source>
</evidence>
<accession>A0AAW0FG79</accession>
<name>A0AAW0FG79_9APHY</name>
<keyword evidence="2" id="KW-1185">Reference proteome</keyword>